<protein>
    <submittedName>
        <fullName evidence="1">Uncharacterized protein</fullName>
    </submittedName>
</protein>
<dbReference type="InParanoid" id="G3IAI8"/>
<dbReference type="Proteomes" id="UP000001075">
    <property type="component" value="Unassembled WGS sequence"/>
</dbReference>
<evidence type="ECO:0000313" key="2">
    <source>
        <dbReference type="Proteomes" id="UP000001075"/>
    </source>
</evidence>
<dbReference type="AlphaFoldDB" id="G3IAI8"/>
<organism evidence="1 2">
    <name type="scientific">Cricetulus griseus</name>
    <name type="common">Chinese hamster</name>
    <name type="synonym">Cricetulus barabensis griseus</name>
    <dbReference type="NCBI Taxonomy" id="10029"/>
    <lineage>
        <taxon>Eukaryota</taxon>
        <taxon>Metazoa</taxon>
        <taxon>Chordata</taxon>
        <taxon>Craniata</taxon>
        <taxon>Vertebrata</taxon>
        <taxon>Euteleostomi</taxon>
        <taxon>Mammalia</taxon>
        <taxon>Eutheria</taxon>
        <taxon>Euarchontoglires</taxon>
        <taxon>Glires</taxon>
        <taxon>Rodentia</taxon>
        <taxon>Myomorpha</taxon>
        <taxon>Muroidea</taxon>
        <taxon>Cricetidae</taxon>
        <taxon>Cricetinae</taxon>
        <taxon>Cricetulus</taxon>
    </lineage>
</organism>
<name>G3IAI8_CRIGR</name>
<sequence length="52" mass="5790">MAADYMVPKAYCDAALSHLGQREKAWLPQHGFGREGNLTPSFQTTLECSTIF</sequence>
<proteinExistence type="predicted"/>
<accession>G3IAI8</accession>
<dbReference type="EMBL" id="JH001715">
    <property type="protein sequence ID" value="EGW03573.1"/>
    <property type="molecule type" value="Genomic_DNA"/>
</dbReference>
<gene>
    <name evidence="1" type="ORF">I79_020611</name>
</gene>
<reference evidence="2" key="1">
    <citation type="journal article" date="2011" name="Nat. Biotechnol.">
        <title>The genomic sequence of the Chinese hamster ovary (CHO)-K1 cell line.</title>
        <authorList>
            <person name="Xu X."/>
            <person name="Nagarajan H."/>
            <person name="Lewis N.E."/>
            <person name="Pan S."/>
            <person name="Cai Z."/>
            <person name="Liu X."/>
            <person name="Chen W."/>
            <person name="Xie M."/>
            <person name="Wang W."/>
            <person name="Hammond S."/>
            <person name="Andersen M.R."/>
            <person name="Neff N."/>
            <person name="Passarelli B."/>
            <person name="Koh W."/>
            <person name="Fan H.C."/>
            <person name="Wang J."/>
            <person name="Gui Y."/>
            <person name="Lee K.H."/>
            <person name="Betenbaugh M.J."/>
            <person name="Quake S.R."/>
            <person name="Famili I."/>
            <person name="Palsson B.O."/>
            <person name="Wang J."/>
        </authorList>
    </citation>
    <scope>NUCLEOTIDE SEQUENCE [LARGE SCALE GENOMIC DNA]</scope>
    <source>
        <strain evidence="2">CHO K1 cell line</strain>
    </source>
</reference>
<evidence type="ECO:0000313" key="1">
    <source>
        <dbReference type="EMBL" id="EGW03573.1"/>
    </source>
</evidence>